<gene>
    <name evidence="2" type="ORF">DFO77_12229</name>
</gene>
<dbReference type="PROSITE" id="PS51257">
    <property type="entry name" value="PROKAR_LIPOPROTEIN"/>
    <property type="match status" value="1"/>
</dbReference>
<protein>
    <submittedName>
        <fullName evidence="2">Glycine betaine/proline transport system substrate-binding protein</fullName>
    </submittedName>
</protein>
<reference evidence="2 3" key="1">
    <citation type="submission" date="2018-07" db="EMBL/GenBank/DDBJ databases">
        <title>Freshwater and sediment microbial communities from various areas in North America, analyzing microbe dynamics in response to fracking.</title>
        <authorList>
            <person name="Lamendella R."/>
        </authorList>
    </citation>
    <scope>NUCLEOTIDE SEQUENCE [LARGE SCALE GENOMIC DNA]</scope>
    <source>
        <strain evidence="2 3">160A</strain>
    </source>
</reference>
<keyword evidence="3" id="KW-1185">Reference proteome</keyword>
<accession>A0A368UNL8</accession>
<proteinExistence type="predicted"/>
<dbReference type="AlphaFoldDB" id="A0A368UNL8"/>
<dbReference type="EMBL" id="QPIZ01000022">
    <property type="protein sequence ID" value="RCW30379.1"/>
    <property type="molecule type" value="Genomic_DNA"/>
</dbReference>
<dbReference type="GO" id="GO:0022857">
    <property type="term" value="F:transmembrane transporter activity"/>
    <property type="evidence" value="ECO:0007669"/>
    <property type="project" value="InterPro"/>
</dbReference>
<evidence type="ECO:0000313" key="2">
    <source>
        <dbReference type="EMBL" id="RCW30379.1"/>
    </source>
</evidence>
<feature type="domain" description="ABC-type glycine betaine transport system substrate-binding" evidence="1">
    <location>
        <begin position="40"/>
        <end position="278"/>
    </location>
</feature>
<organism evidence="2 3">
    <name type="scientific">Marinilabilia salmonicolor</name>
    <dbReference type="NCBI Taxonomy" id="989"/>
    <lineage>
        <taxon>Bacteria</taxon>
        <taxon>Pseudomonadati</taxon>
        <taxon>Bacteroidota</taxon>
        <taxon>Bacteroidia</taxon>
        <taxon>Marinilabiliales</taxon>
        <taxon>Marinilabiliaceae</taxon>
        <taxon>Marinilabilia</taxon>
    </lineage>
</organism>
<dbReference type="GO" id="GO:0043190">
    <property type="term" value="C:ATP-binding cassette (ABC) transporter complex"/>
    <property type="evidence" value="ECO:0007669"/>
    <property type="project" value="InterPro"/>
</dbReference>
<evidence type="ECO:0000313" key="3">
    <source>
        <dbReference type="Proteomes" id="UP000252733"/>
    </source>
</evidence>
<dbReference type="Gene3D" id="3.40.190.100">
    <property type="entry name" value="Glycine betaine-binding periplasmic protein, domain 2"/>
    <property type="match status" value="2"/>
</dbReference>
<dbReference type="RefSeq" id="WP_114437631.1">
    <property type="nucleotide sequence ID" value="NZ_QPIZ01000022.1"/>
</dbReference>
<dbReference type="Pfam" id="PF04069">
    <property type="entry name" value="OpuAC"/>
    <property type="match status" value="1"/>
</dbReference>
<name>A0A368UNL8_9BACT</name>
<dbReference type="InterPro" id="IPR007210">
    <property type="entry name" value="ABC_Gly_betaine_transp_sub-bd"/>
</dbReference>
<dbReference type="Proteomes" id="UP000252733">
    <property type="component" value="Unassembled WGS sequence"/>
</dbReference>
<dbReference type="CDD" id="cd13639">
    <property type="entry name" value="PBP2_OpuAC_like"/>
    <property type="match status" value="1"/>
</dbReference>
<dbReference type="Gene3D" id="3.10.105.10">
    <property type="entry name" value="Dipeptide-binding Protein, Domain 3"/>
    <property type="match status" value="2"/>
</dbReference>
<evidence type="ECO:0000259" key="1">
    <source>
        <dbReference type="Pfam" id="PF04069"/>
    </source>
</evidence>
<sequence>MKRTIFNMISLMLAGIIFSGIIVSCNYTKPSQEEEDKRVVKLNYTNWTESVAISMMAATVLEEKMGYEVELKLTDVESAYREVAGQQADFFPDAWLPHTQRQYFEKYKNEIDTVGIVFHNPKTGLVVPDYSKYVSITDLTGDTIPIVGIDAGAGIMTSTDRAIKHYKLNNRLLTGSDDQMTFQMTDSIKRRREIVVTGWEPHWIFSRHDVRFLEDPDNIFPTDEHIYVVGNKKSIDEHPHAAEFFKRMKLTDKQFNSLIDQVKMATDPANGIHQWMEKNKFIVNKWVKDLQPERLKVM</sequence>
<dbReference type="SUPFAM" id="SSF53850">
    <property type="entry name" value="Periplasmic binding protein-like II"/>
    <property type="match status" value="1"/>
</dbReference>
<comment type="caution">
    <text evidence="2">The sequence shown here is derived from an EMBL/GenBank/DDBJ whole genome shotgun (WGS) entry which is preliminary data.</text>
</comment>